<reference evidence="1 2" key="1">
    <citation type="submission" date="2020-10" db="EMBL/GenBank/DDBJ databases">
        <title>Thermofilum lucidum 3507LT sp. nov. a novel member of Thermofilaceae family isolated from Chile hot spring, and proposal of description order Thermofilales.</title>
        <authorList>
            <person name="Zayulina K.S."/>
            <person name="Elcheninov A.G."/>
            <person name="Toshchakov S.V."/>
            <person name="Kublanov I.V."/>
        </authorList>
    </citation>
    <scope>NUCLEOTIDE SEQUENCE [LARGE SCALE GENOMIC DNA]</scope>
    <source>
        <strain evidence="1 2">3507LT</strain>
    </source>
</reference>
<evidence type="ECO:0000313" key="2">
    <source>
        <dbReference type="Proteomes" id="UP000594121"/>
    </source>
</evidence>
<dbReference type="RefSeq" id="WP_192819578.1">
    <property type="nucleotide sequence ID" value="NZ_CP062310.1"/>
</dbReference>
<proteinExistence type="predicted"/>
<dbReference type="EMBL" id="CP062310">
    <property type="protein sequence ID" value="QOJ79606.1"/>
    <property type="molecule type" value="Genomic_DNA"/>
</dbReference>
<protein>
    <submittedName>
        <fullName evidence="1">Uncharacterized protein</fullName>
    </submittedName>
</protein>
<evidence type="ECO:0000313" key="1">
    <source>
        <dbReference type="EMBL" id="QOJ79606.1"/>
    </source>
</evidence>
<name>A0A7L9FL63_9CREN</name>
<dbReference type="GeneID" id="59149006"/>
<keyword evidence="2" id="KW-1185">Reference proteome</keyword>
<sequence length="54" mass="6266">MITVVCRKCGYVFYKGTKVPNLYKIYASVGGRCPRCGREISWVPVDVKVKRRRK</sequence>
<dbReference type="Proteomes" id="UP000594121">
    <property type="component" value="Chromosome"/>
</dbReference>
<organism evidence="1 2">
    <name type="scientific">Infirmifilum lucidum</name>
    <dbReference type="NCBI Taxonomy" id="2776706"/>
    <lineage>
        <taxon>Archaea</taxon>
        <taxon>Thermoproteota</taxon>
        <taxon>Thermoprotei</taxon>
        <taxon>Thermofilales</taxon>
        <taxon>Thermofilaceae</taxon>
        <taxon>Infirmifilum</taxon>
    </lineage>
</organism>
<dbReference type="AlphaFoldDB" id="A0A7L9FL63"/>
<gene>
    <name evidence="1" type="ORF">IG193_03880</name>
</gene>
<dbReference type="InParanoid" id="A0A7L9FL63"/>
<dbReference type="KEGG" id="thel:IG193_03880"/>
<accession>A0A7L9FL63</accession>